<dbReference type="RefSeq" id="WP_183570315.1">
    <property type="nucleotide sequence ID" value="NZ_CBCSLB010000024.1"/>
</dbReference>
<evidence type="ECO:0000313" key="2">
    <source>
        <dbReference type="Proteomes" id="UP000518605"/>
    </source>
</evidence>
<gene>
    <name evidence="1" type="ORF">FHS16_005577</name>
</gene>
<protein>
    <submittedName>
        <fullName evidence="1">Uncharacterized protein</fullName>
    </submittedName>
</protein>
<name>A0A7W5GCJ2_9BACL</name>
<dbReference type="AlphaFoldDB" id="A0A7W5GCJ2"/>
<accession>A0A7W5GCJ2</accession>
<keyword evidence="2" id="KW-1185">Reference proteome</keyword>
<organism evidence="1 2">
    <name type="scientific">Paenibacillus endophyticus</name>
    <dbReference type="NCBI Taxonomy" id="1294268"/>
    <lineage>
        <taxon>Bacteria</taxon>
        <taxon>Bacillati</taxon>
        <taxon>Bacillota</taxon>
        <taxon>Bacilli</taxon>
        <taxon>Bacillales</taxon>
        <taxon>Paenibacillaceae</taxon>
        <taxon>Paenibacillus</taxon>
    </lineage>
</organism>
<proteinExistence type="predicted"/>
<dbReference type="EMBL" id="JACHXW010000025">
    <property type="protein sequence ID" value="MBB3155469.1"/>
    <property type="molecule type" value="Genomic_DNA"/>
</dbReference>
<reference evidence="1 2" key="1">
    <citation type="submission" date="2020-08" db="EMBL/GenBank/DDBJ databases">
        <title>Genomic Encyclopedia of Type Strains, Phase III (KMG-III): the genomes of soil and plant-associated and newly described type strains.</title>
        <authorList>
            <person name="Whitman W."/>
        </authorList>
    </citation>
    <scope>NUCLEOTIDE SEQUENCE [LARGE SCALE GENOMIC DNA]</scope>
    <source>
        <strain evidence="1 2">CECT 8234</strain>
    </source>
</reference>
<comment type="caution">
    <text evidence="1">The sequence shown here is derived from an EMBL/GenBank/DDBJ whole genome shotgun (WGS) entry which is preliminary data.</text>
</comment>
<dbReference type="Proteomes" id="UP000518605">
    <property type="component" value="Unassembled WGS sequence"/>
</dbReference>
<evidence type="ECO:0000313" key="1">
    <source>
        <dbReference type="EMBL" id="MBB3155469.1"/>
    </source>
</evidence>
<sequence length="57" mass="6155">MSFKNKYYKHGNSVKKDNGKTFVNVKQGANASINQGGNAFAINASDIGVVRVRPGQQ</sequence>